<keyword evidence="8" id="KW-1185">Reference proteome</keyword>
<dbReference type="InterPro" id="IPR000014">
    <property type="entry name" value="PAS"/>
</dbReference>
<gene>
    <name evidence="6" type="ORF">ACEZDB_19350</name>
    <name evidence="5" type="ORF">ACEZDG_26315</name>
</gene>
<dbReference type="PANTHER" id="PTHR43156">
    <property type="entry name" value="STAGE II SPORULATION PROTEIN E-RELATED"/>
    <property type="match status" value="1"/>
</dbReference>
<evidence type="ECO:0000259" key="4">
    <source>
        <dbReference type="PROSITE" id="PS51746"/>
    </source>
</evidence>
<dbReference type="SUPFAM" id="SSF55781">
    <property type="entry name" value="GAF domain-like"/>
    <property type="match status" value="1"/>
</dbReference>
<evidence type="ECO:0000256" key="2">
    <source>
        <dbReference type="SAM" id="MobiDB-lite"/>
    </source>
</evidence>
<dbReference type="InterPro" id="IPR035965">
    <property type="entry name" value="PAS-like_dom_sf"/>
</dbReference>
<feature type="region of interest" description="Disordered" evidence="2">
    <location>
        <begin position="1"/>
        <end position="101"/>
    </location>
</feature>
<dbReference type="Gene3D" id="3.30.450.40">
    <property type="match status" value="1"/>
</dbReference>
<feature type="compositionally biased region" description="Basic and acidic residues" evidence="2">
    <location>
        <begin position="70"/>
        <end position="81"/>
    </location>
</feature>
<evidence type="ECO:0000259" key="3">
    <source>
        <dbReference type="PROSITE" id="PS50112"/>
    </source>
</evidence>
<feature type="domain" description="PPM-type phosphatase" evidence="4">
    <location>
        <begin position="557"/>
        <end position="769"/>
    </location>
</feature>
<dbReference type="PROSITE" id="PS51746">
    <property type="entry name" value="PPM_2"/>
    <property type="match status" value="1"/>
</dbReference>
<dbReference type="InterPro" id="IPR036457">
    <property type="entry name" value="PPM-type-like_dom_sf"/>
</dbReference>
<evidence type="ECO:0000256" key="1">
    <source>
        <dbReference type="ARBA" id="ARBA00022801"/>
    </source>
</evidence>
<dbReference type="Gene3D" id="3.30.565.10">
    <property type="entry name" value="Histidine kinase-like ATPase, C-terminal domain"/>
    <property type="match status" value="1"/>
</dbReference>
<evidence type="ECO:0000313" key="8">
    <source>
        <dbReference type="Proteomes" id="UP001592582"/>
    </source>
</evidence>
<dbReference type="InterPro" id="IPR029016">
    <property type="entry name" value="GAF-like_dom_sf"/>
</dbReference>
<dbReference type="InterPro" id="IPR003594">
    <property type="entry name" value="HATPase_dom"/>
</dbReference>
<dbReference type="SMART" id="SM00091">
    <property type="entry name" value="PAS"/>
    <property type="match status" value="2"/>
</dbReference>
<dbReference type="InterPro" id="IPR013767">
    <property type="entry name" value="PAS_fold"/>
</dbReference>
<dbReference type="SMART" id="SM00331">
    <property type="entry name" value="PP2C_SIG"/>
    <property type="match status" value="1"/>
</dbReference>
<dbReference type="Pfam" id="PF07228">
    <property type="entry name" value="SpoIIE"/>
    <property type="match status" value="1"/>
</dbReference>
<dbReference type="SUPFAM" id="SSF55785">
    <property type="entry name" value="PYP-like sensor domain (PAS domain)"/>
    <property type="match status" value="2"/>
</dbReference>
<dbReference type="InterPro" id="IPR036890">
    <property type="entry name" value="HATPase_C_sf"/>
</dbReference>
<dbReference type="PANTHER" id="PTHR43156:SF2">
    <property type="entry name" value="STAGE II SPORULATION PROTEIN E"/>
    <property type="match status" value="1"/>
</dbReference>
<evidence type="ECO:0000313" key="5">
    <source>
        <dbReference type="EMBL" id="MFC1412787.1"/>
    </source>
</evidence>
<dbReference type="Pfam" id="PF08448">
    <property type="entry name" value="PAS_4"/>
    <property type="match status" value="1"/>
</dbReference>
<dbReference type="InterPro" id="IPR003018">
    <property type="entry name" value="GAF"/>
</dbReference>
<dbReference type="PROSITE" id="PS50112">
    <property type="entry name" value="PAS"/>
    <property type="match status" value="1"/>
</dbReference>
<reference evidence="7 8" key="1">
    <citation type="submission" date="2024-09" db="EMBL/GenBank/DDBJ databases">
        <authorList>
            <person name="Lee S.D."/>
        </authorList>
    </citation>
    <scope>NUCLEOTIDE SEQUENCE [LARGE SCALE GENOMIC DNA]</scope>
    <source>
        <strain evidence="5 8">N1-1</strain>
        <strain evidence="6 7">N1-3</strain>
    </source>
</reference>
<dbReference type="InterPro" id="IPR052016">
    <property type="entry name" value="Bact_Sigma-Reg"/>
</dbReference>
<dbReference type="CDD" id="cd00130">
    <property type="entry name" value="PAS"/>
    <property type="match status" value="2"/>
</dbReference>
<dbReference type="EMBL" id="JBHEZX010000013">
    <property type="protein sequence ID" value="MFC1412787.1"/>
    <property type="molecule type" value="Genomic_DNA"/>
</dbReference>
<sequence length="908" mass="97114">MREPRRRPSTAAARARLRRRSVATRPPQEQPPGAAAPAPAPPLTPTEFRSRRPVPFPTSPQLGLFQPQTSDEKRLRADPQDNPRPNAQDGPQEGSRGRGSGGVLEDVRVAIVMIDAAGTVVLWSPAAEELLGWPSEALVGRDLDVLVGGDAELLRRGHEVIAAAVAQGGWRGPVVLCNRDGAKVVLDARVSLLQNRASSSYLLVRLADARRLNAVEHDLAVQDALFEQSPLGIAVLDDRLRYVRVNETLARMNGLPVADHLGRTTGETLPEGAADEVTAIQRQVLATGEPVVDLTVAGPNPRRAGYRSISYSRLHDRAGRVLGVTGMIMDVTDRYRAVAKVEHARRRLALLNELGTRIGDLLDAVRIAEELAAALVPALADYSGVVLLQAVADGDDLPRHAHTRLTRLVMTGTAAVEPSDTADVMMTKGASIDMAEGSLFARVLRSGLAEQLESPALLEETTSQDDPRVRAAYELGVHSMLVVPLRARGIVLGLMVLSRAGRREGFDRDELAFAGELADRAGSSLDNARLYARERAAALMLQRSLLPQTVPQPPGVEIGYRYVPGSSGTEVGGDWFDVIPLPDDRVALVVGDVMGHGLRAAATMGRLRTAVRTLAMLGLPPDVLLQHVHDLADDLAQGPDEALIATCVYAVYDPATRQLVLAKAGHTPPLLIVPGEPAQVLDLPSGTPLGVGGVPFASVQLTAPEGSLLVLYTDGLVESRTEDIDVGTRRLCAVLEQEFDSVEEACDRVVGTLERGQEPDDVALLVARLGSSRAEAGRETLSWTLTAVPTAASRARRLVRSVLVEWSLVALLDTAELLVSELVTNAVRYSEAPIGLRLSRTGRTLLVEVSDPLPDPPLERVSAGTDEGGRGLQLVHQLADSWGTRAEGAGKVVWFEQALPAAPPVPVD</sequence>
<organism evidence="5 8">
    <name type="scientific">Streptacidiphilus alkalitolerans</name>
    <dbReference type="NCBI Taxonomy" id="3342712"/>
    <lineage>
        <taxon>Bacteria</taxon>
        <taxon>Bacillati</taxon>
        <taxon>Actinomycetota</taxon>
        <taxon>Actinomycetes</taxon>
        <taxon>Kitasatosporales</taxon>
        <taxon>Streptomycetaceae</taxon>
        <taxon>Streptacidiphilus</taxon>
    </lineage>
</organism>
<feature type="domain" description="PAS" evidence="3">
    <location>
        <begin position="103"/>
        <end position="168"/>
    </location>
</feature>
<dbReference type="CDD" id="cd16936">
    <property type="entry name" value="HATPase_RsbW-like"/>
    <property type="match status" value="1"/>
</dbReference>
<evidence type="ECO:0000313" key="6">
    <source>
        <dbReference type="EMBL" id="MFC1432802.1"/>
    </source>
</evidence>
<dbReference type="Pfam" id="PF01590">
    <property type="entry name" value="GAF"/>
    <property type="match status" value="1"/>
</dbReference>
<dbReference type="Proteomes" id="UP001592530">
    <property type="component" value="Unassembled WGS sequence"/>
</dbReference>
<comment type="caution">
    <text evidence="5">The sequence shown here is derived from an EMBL/GenBank/DDBJ whole genome shotgun (WGS) entry which is preliminary data.</text>
</comment>
<accession>A0ABV6VGE1</accession>
<dbReference type="SUPFAM" id="SSF55874">
    <property type="entry name" value="ATPase domain of HSP90 chaperone/DNA topoisomerase II/histidine kinase"/>
    <property type="match status" value="1"/>
</dbReference>
<dbReference type="Gene3D" id="3.30.450.20">
    <property type="entry name" value="PAS domain"/>
    <property type="match status" value="2"/>
</dbReference>
<dbReference type="SUPFAM" id="SSF81606">
    <property type="entry name" value="PP2C-like"/>
    <property type="match status" value="1"/>
</dbReference>
<dbReference type="SMART" id="SM00065">
    <property type="entry name" value="GAF"/>
    <property type="match status" value="1"/>
</dbReference>
<feature type="compositionally biased region" description="Low complexity" evidence="2">
    <location>
        <begin position="23"/>
        <end position="37"/>
    </location>
</feature>
<name>A0ABV6VGE1_9ACTN</name>
<dbReference type="Pfam" id="PF13581">
    <property type="entry name" value="HATPase_c_2"/>
    <property type="match status" value="1"/>
</dbReference>
<dbReference type="Gene3D" id="3.60.40.10">
    <property type="entry name" value="PPM-type phosphatase domain"/>
    <property type="match status" value="1"/>
</dbReference>
<dbReference type="NCBIfam" id="TIGR00229">
    <property type="entry name" value="sensory_box"/>
    <property type="match status" value="2"/>
</dbReference>
<dbReference type="InterPro" id="IPR001932">
    <property type="entry name" value="PPM-type_phosphatase-like_dom"/>
</dbReference>
<evidence type="ECO:0000313" key="7">
    <source>
        <dbReference type="Proteomes" id="UP001592530"/>
    </source>
</evidence>
<dbReference type="Pfam" id="PF00989">
    <property type="entry name" value="PAS"/>
    <property type="match status" value="1"/>
</dbReference>
<proteinExistence type="predicted"/>
<dbReference type="InterPro" id="IPR013656">
    <property type="entry name" value="PAS_4"/>
</dbReference>
<protein>
    <submittedName>
        <fullName evidence="5">SpoIIE family protein phosphatase</fullName>
    </submittedName>
</protein>
<keyword evidence="1" id="KW-0378">Hydrolase</keyword>
<dbReference type="EMBL" id="JBHEZY010000007">
    <property type="protein sequence ID" value="MFC1432802.1"/>
    <property type="molecule type" value="Genomic_DNA"/>
</dbReference>
<dbReference type="Proteomes" id="UP001592582">
    <property type="component" value="Unassembled WGS sequence"/>
</dbReference>
<dbReference type="RefSeq" id="WP_380513804.1">
    <property type="nucleotide sequence ID" value="NZ_JBHEZX010000013.1"/>
</dbReference>